<dbReference type="GO" id="GO:0015108">
    <property type="term" value="F:chloride transmembrane transporter activity"/>
    <property type="evidence" value="ECO:0007669"/>
    <property type="project" value="InterPro"/>
</dbReference>
<dbReference type="Proteomes" id="UP000036923">
    <property type="component" value="Unassembled WGS sequence"/>
</dbReference>
<dbReference type="SUPFAM" id="SSF81340">
    <property type="entry name" value="Clc chloride channel"/>
    <property type="match status" value="1"/>
</dbReference>
<sequence length="671" mass="73209">MKSIKLLHTLKDISKYILIGSIIGVLVGIINAVFLKSLEYVSESRIHYPWIIFFLPLAGVFVSFIYIKFGKNSIKGNNLILEKINQEDVTVPLRMAPLVFIGTVLTHLFGGSAGREGTGVQMGGSIANWISQTLKLNKQDSRIILMNGVSSGFAAVFGTPLAGTVFGLEVAVLGFMSYEAIIPCFIAAYIGNAVTGLLGLNHSHYAIQNYIGITPINFFKIILAAIVFGLVSRTFSKLTHKLKDLFNSSFENAMVKSFIGGIIIIVLVYAVDSRDYIGLSLPLIKESIGGHVSPFAFAWKLIFTSITLGAGFQGGEVTPLFVIGSTLGNFLGDLLSISPSHLAALGLIGVFAGATNTPIASFILGVELFGGTGIEFLFATCAVSYFFSGHTGIYSSQKIGRSKYSLRDIPTNITLGNLSRKKKSHVLKTDFRLTGQLQFGKSSVELPVTHGLNLFRIKSSMKGLILNHHSFNPDGASWNSPPLAGKEKLIISPNCDEIYAVQVNEVYGKLDKVVLVNSNLFLDIKVNCTIVENSSEEITKVPTINDDDLTTKKLSGQFKWGTSSFELESNIGINIYRICVLGNTIRLNHSSYNADGHFYSLPPQNGQIAHRDLSVGTHVVTVDIGTSYGEKDIITIVNGHFFEDIEIQYKKINDEELDDSEEMDDLEEIVD</sequence>
<dbReference type="InterPro" id="IPR001807">
    <property type="entry name" value="ClC"/>
</dbReference>
<feature type="transmembrane region" description="Helical" evidence="5">
    <location>
        <begin position="212"/>
        <end position="233"/>
    </location>
</feature>
<evidence type="ECO:0000256" key="3">
    <source>
        <dbReference type="ARBA" id="ARBA00022989"/>
    </source>
</evidence>
<keyword evidence="2 5" id="KW-0812">Transmembrane</keyword>
<evidence type="ECO:0000313" key="6">
    <source>
        <dbReference type="EMBL" id="KNY27569.1"/>
    </source>
</evidence>
<dbReference type="PATRIC" id="fig|398512.5.peg.2975"/>
<name>A0A0L6JP61_9FIRM</name>
<comment type="subcellular location">
    <subcellularLocation>
        <location evidence="1">Membrane</location>
        <topology evidence="1">Multi-pass membrane protein</topology>
    </subcellularLocation>
</comment>
<dbReference type="AlphaFoldDB" id="A0A0L6JP61"/>
<dbReference type="GO" id="GO:0016020">
    <property type="term" value="C:membrane"/>
    <property type="evidence" value="ECO:0007669"/>
    <property type="project" value="UniProtKB-SubCell"/>
</dbReference>
<dbReference type="CDD" id="cd03682">
    <property type="entry name" value="ClC_sycA_like"/>
    <property type="match status" value="1"/>
</dbReference>
<comment type="caution">
    <text evidence="6">The sequence shown here is derived from an EMBL/GenBank/DDBJ whole genome shotgun (WGS) entry which is preliminary data.</text>
</comment>
<feature type="transmembrane region" description="Helical" evidence="5">
    <location>
        <begin position="342"/>
        <end position="364"/>
    </location>
</feature>
<evidence type="ECO:0000313" key="7">
    <source>
        <dbReference type="Proteomes" id="UP000036923"/>
    </source>
</evidence>
<evidence type="ECO:0000256" key="2">
    <source>
        <dbReference type="ARBA" id="ARBA00022692"/>
    </source>
</evidence>
<dbReference type="PANTHER" id="PTHR43427:SF12">
    <property type="entry name" value="CHLORIDE TRANSPORTER"/>
    <property type="match status" value="1"/>
</dbReference>
<dbReference type="eggNOG" id="COG0038">
    <property type="taxonomic scope" value="Bacteria"/>
</dbReference>
<evidence type="ECO:0000256" key="5">
    <source>
        <dbReference type="SAM" id="Phobius"/>
    </source>
</evidence>
<feature type="transmembrane region" description="Helical" evidence="5">
    <location>
        <begin position="16"/>
        <end position="35"/>
    </location>
</feature>
<feature type="transmembrane region" description="Helical" evidence="5">
    <location>
        <begin position="292"/>
        <end position="312"/>
    </location>
</feature>
<keyword evidence="4 5" id="KW-0472">Membrane</keyword>
<dbReference type="PANTHER" id="PTHR43427">
    <property type="entry name" value="CHLORIDE CHANNEL PROTEIN CLC-E"/>
    <property type="match status" value="1"/>
</dbReference>
<feature type="transmembrane region" description="Helical" evidence="5">
    <location>
        <begin position="144"/>
        <end position="168"/>
    </location>
</feature>
<keyword evidence="3 5" id="KW-1133">Transmembrane helix</keyword>
<dbReference type="EMBL" id="LGTC01000001">
    <property type="protein sequence ID" value="KNY27569.1"/>
    <property type="molecule type" value="Genomic_DNA"/>
</dbReference>
<dbReference type="InterPro" id="IPR014743">
    <property type="entry name" value="Cl-channel_core"/>
</dbReference>
<dbReference type="OrthoDB" id="9767361at2"/>
<accession>A0A0L6JP61</accession>
<dbReference type="Pfam" id="PF00654">
    <property type="entry name" value="Voltage_CLC"/>
    <property type="match status" value="1"/>
</dbReference>
<feature type="transmembrane region" description="Helical" evidence="5">
    <location>
        <begin position="376"/>
        <end position="394"/>
    </location>
</feature>
<organism evidence="6 7">
    <name type="scientific">Pseudobacteroides cellulosolvens ATCC 35603 = DSM 2933</name>
    <dbReference type="NCBI Taxonomy" id="398512"/>
    <lineage>
        <taxon>Bacteria</taxon>
        <taxon>Bacillati</taxon>
        <taxon>Bacillota</taxon>
        <taxon>Clostridia</taxon>
        <taxon>Eubacteriales</taxon>
        <taxon>Oscillospiraceae</taxon>
        <taxon>Pseudobacteroides</taxon>
    </lineage>
</organism>
<dbReference type="STRING" id="398512.Bccel_2840"/>
<reference evidence="7" key="1">
    <citation type="submission" date="2015-07" db="EMBL/GenBank/DDBJ databases">
        <title>Near-Complete Genome Sequence of the Cellulolytic Bacterium Bacteroides (Pseudobacteroides) cellulosolvens ATCC 35603.</title>
        <authorList>
            <person name="Dassa B."/>
            <person name="Utturkar S.M."/>
            <person name="Klingeman D.M."/>
            <person name="Hurt R.A."/>
            <person name="Keller M."/>
            <person name="Xu J."/>
            <person name="Reddy Y.H.K."/>
            <person name="Borovok I."/>
            <person name="Grinberg I.R."/>
            <person name="Lamed R."/>
            <person name="Zhivin O."/>
            <person name="Bayer E.A."/>
            <person name="Brown S.D."/>
        </authorList>
    </citation>
    <scope>NUCLEOTIDE SEQUENCE [LARGE SCALE GENOMIC DNA]</scope>
    <source>
        <strain evidence="7">DSM 2933</strain>
    </source>
</reference>
<feature type="transmembrane region" description="Helical" evidence="5">
    <location>
        <begin position="180"/>
        <end position="200"/>
    </location>
</feature>
<evidence type="ECO:0000256" key="1">
    <source>
        <dbReference type="ARBA" id="ARBA00004141"/>
    </source>
</evidence>
<dbReference type="Gene3D" id="1.10.3080.10">
    <property type="entry name" value="Clc chloride channel"/>
    <property type="match status" value="1"/>
</dbReference>
<gene>
    <name evidence="6" type="ORF">Bccel_2840</name>
</gene>
<protein>
    <submittedName>
        <fullName evidence="6">Cl-channel voltage-gated family protein</fullName>
    </submittedName>
</protein>
<evidence type="ECO:0000256" key="4">
    <source>
        <dbReference type="ARBA" id="ARBA00023136"/>
    </source>
</evidence>
<keyword evidence="7" id="KW-1185">Reference proteome</keyword>
<feature type="transmembrane region" description="Helical" evidence="5">
    <location>
        <begin position="253"/>
        <end position="271"/>
    </location>
</feature>
<proteinExistence type="predicted"/>
<dbReference type="InterPro" id="IPR050368">
    <property type="entry name" value="ClC-type_chloride_channel"/>
</dbReference>
<feature type="transmembrane region" description="Helical" evidence="5">
    <location>
        <begin position="47"/>
        <end position="67"/>
    </location>
</feature>